<accession>A0A6L9VZI5</accession>
<dbReference type="AlphaFoldDB" id="A0A6L9VZI5"/>
<evidence type="ECO:0000313" key="3">
    <source>
        <dbReference type="EMBL" id="NEK85213.1"/>
    </source>
</evidence>
<dbReference type="InterPro" id="IPR035197">
    <property type="entry name" value="DUF5313"/>
</dbReference>
<evidence type="ECO:0000256" key="2">
    <source>
        <dbReference type="SAM" id="Phobius"/>
    </source>
</evidence>
<reference evidence="3 4" key="1">
    <citation type="submission" date="2019-12" db="EMBL/GenBank/DDBJ databases">
        <title>the WGS of Blastococcus saxobsidens 67B17.</title>
        <authorList>
            <person name="Jiang Z."/>
        </authorList>
    </citation>
    <scope>NUCLEOTIDE SEQUENCE [LARGE SCALE GENOMIC DNA]</scope>
    <source>
        <strain evidence="3 4">67B17</strain>
    </source>
</reference>
<evidence type="ECO:0000256" key="1">
    <source>
        <dbReference type="SAM" id="MobiDB-lite"/>
    </source>
</evidence>
<keyword evidence="2" id="KW-0472">Membrane</keyword>
<feature type="transmembrane region" description="Helical" evidence="2">
    <location>
        <begin position="103"/>
        <end position="121"/>
    </location>
</feature>
<gene>
    <name evidence="3" type="ORF">GCU60_05470</name>
</gene>
<dbReference type="Proteomes" id="UP000479241">
    <property type="component" value="Unassembled WGS sequence"/>
</dbReference>
<keyword evidence="2" id="KW-1133">Transmembrane helix</keyword>
<feature type="compositionally biased region" description="Low complexity" evidence="1">
    <location>
        <begin position="48"/>
        <end position="62"/>
    </location>
</feature>
<feature type="transmembrane region" description="Helical" evidence="2">
    <location>
        <begin position="127"/>
        <end position="147"/>
    </location>
</feature>
<dbReference type="EMBL" id="JAAGWG010000007">
    <property type="protein sequence ID" value="NEK85213.1"/>
    <property type="molecule type" value="Genomic_DNA"/>
</dbReference>
<evidence type="ECO:0000313" key="4">
    <source>
        <dbReference type="Proteomes" id="UP000479241"/>
    </source>
</evidence>
<keyword evidence="2" id="KW-0812">Transmembrane</keyword>
<comment type="caution">
    <text evidence="3">The sequence shown here is derived from an EMBL/GenBank/DDBJ whole genome shotgun (WGS) entry which is preliminary data.</text>
</comment>
<feature type="region of interest" description="Disordered" evidence="1">
    <location>
        <begin position="177"/>
        <end position="201"/>
    </location>
</feature>
<proteinExistence type="predicted"/>
<name>A0A6L9VZI5_9ACTN</name>
<sequence length="201" mass="22073">MPCRRARPVARRLCAAGATPVTSRSTARRRSYAGSVPTSQPPADAHDPGAVPATGPDGTPAGPVVRPAPHRWLWYALGGRLPARHRGWVLHDTTTRTWGLRHIARMLVQMAVPIALVLFFLPAPWQLRVAVAGGGIFLGLIYSLAYMPETTENRVVKAGYPAGTATAYRDRAAQLRDDRDRVRRRAAAAKRAARYRERQGR</sequence>
<dbReference type="Pfam" id="PF17240">
    <property type="entry name" value="DUF5313"/>
    <property type="match status" value="1"/>
</dbReference>
<feature type="region of interest" description="Disordered" evidence="1">
    <location>
        <begin position="17"/>
        <end position="62"/>
    </location>
</feature>
<protein>
    <submittedName>
        <fullName evidence="3">DUF5313 domain-containing protein</fullName>
    </submittedName>
</protein>
<organism evidence="3 4">
    <name type="scientific">Blastococcus saxobsidens</name>
    <dbReference type="NCBI Taxonomy" id="138336"/>
    <lineage>
        <taxon>Bacteria</taxon>
        <taxon>Bacillati</taxon>
        <taxon>Actinomycetota</taxon>
        <taxon>Actinomycetes</taxon>
        <taxon>Geodermatophilales</taxon>
        <taxon>Geodermatophilaceae</taxon>
        <taxon>Blastococcus</taxon>
    </lineage>
</organism>
<feature type="compositionally biased region" description="Basic residues" evidence="1">
    <location>
        <begin position="182"/>
        <end position="193"/>
    </location>
</feature>